<evidence type="ECO:0000256" key="11">
    <source>
        <dbReference type="ARBA" id="ARBA00048212"/>
    </source>
</evidence>
<dbReference type="NCBIfam" id="TIGR01123">
    <property type="entry name" value="ilvE_II"/>
    <property type="match status" value="1"/>
</dbReference>
<keyword evidence="10 16" id="KW-0100">Branched-chain amino acid biosynthesis</keyword>
<gene>
    <name evidence="18" type="ORF">GCM10009663_67630</name>
</gene>
<evidence type="ECO:0000256" key="1">
    <source>
        <dbReference type="ARBA" id="ARBA00001933"/>
    </source>
</evidence>
<keyword evidence="7 16" id="KW-0028">Amino-acid biosynthesis</keyword>
<reference evidence="18 19" key="1">
    <citation type="journal article" date="2019" name="Int. J. Syst. Evol. Microbiol.">
        <title>The Global Catalogue of Microorganisms (GCM) 10K type strain sequencing project: providing services to taxonomists for standard genome sequencing and annotation.</title>
        <authorList>
            <consortium name="The Broad Institute Genomics Platform"/>
            <consortium name="The Broad Institute Genome Sequencing Center for Infectious Disease"/>
            <person name="Wu L."/>
            <person name="Ma J."/>
        </authorList>
    </citation>
    <scope>NUCLEOTIDE SEQUENCE [LARGE SCALE GENOMIC DNA]</scope>
    <source>
        <strain evidence="18 19">JCM 13002</strain>
    </source>
</reference>
<dbReference type="Gene3D" id="3.20.10.10">
    <property type="entry name" value="D-amino Acid Aminotransferase, subunit A, domain 2"/>
    <property type="match status" value="1"/>
</dbReference>
<comment type="catalytic activity">
    <reaction evidence="11 16">
        <text>L-valine + 2-oxoglutarate = 3-methyl-2-oxobutanoate + L-glutamate</text>
        <dbReference type="Rhea" id="RHEA:24813"/>
        <dbReference type="ChEBI" id="CHEBI:11851"/>
        <dbReference type="ChEBI" id="CHEBI:16810"/>
        <dbReference type="ChEBI" id="CHEBI:29985"/>
        <dbReference type="ChEBI" id="CHEBI:57762"/>
        <dbReference type="EC" id="2.6.1.42"/>
    </reaction>
</comment>
<evidence type="ECO:0000313" key="18">
    <source>
        <dbReference type="EMBL" id="GAA1118097.1"/>
    </source>
</evidence>
<evidence type="ECO:0000256" key="10">
    <source>
        <dbReference type="ARBA" id="ARBA00023304"/>
    </source>
</evidence>
<comment type="similarity">
    <text evidence="5 14">Belongs to the class-IV pyridoxal-phosphate-dependent aminotransferase family.</text>
</comment>
<dbReference type="Gene3D" id="3.30.470.10">
    <property type="match status" value="1"/>
</dbReference>
<accession>A0ABN1U6R7</accession>
<comment type="pathway">
    <text evidence="4">Amino-acid biosynthesis; L-leucine biosynthesis; L-leucine from 3-methyl-2-oxobutanoate: step 4/4.</text>
</comment>
<evidence type="ECO:0000313" key="19">
    <source>
        <dbReference type="Proteomes" id="UP001499987"/>
    </source>
</evidence>
<evidence type="ECO:0000256" key="12">
    <source>
        <dbReference type="ARBA" id="ARBA00048798"/>
    </source>
</evidence>
<dbReference type="GO" id="GO:0008483">
    <property type="term" value="F:transaminase activity"/>
    <property type="evidence" value="ECO:0007669"/>
    <property type="project" value="UniProtKB-KW"/>
</dbReference>
<dbReference type="InterPro" id="IPR036038">
    <property type="entry name" value="Aminotransferase-like"/>
</dbReference>
<evidence type="ECO:0000256" key="9">
    <source>
        <dbReference type="ARBA" id="ARBA00022898"/>
    </source>
</evidence>
<keyword evidence="6 16" id="KW-0032">Aminotransferase</keyword>
<dbReference type="Proteomes" id="UP001499987">
    <property type="component" value="Unassembled WGS sequence"/>
</dbReference>
<evidence type="ECO:0000256" key="2">
    <source>
        <dbReference type="ARBA" id="ARBA00004824"/>
    </source>
</evidence>
<dbReference type="Pfam" id="PF01063">
    <property type="entry name" value="Aminotran_4"/>
    <property type="match status" value="1"/>
</dbReference>
<evidence type="ECO:0000256" key="6">
    <source>
        <dbReference type="ARBA" id="ARBA00022576"/>
    </source>
</evidence>
<dbReference type="SUPFAM" id="SSF56752">
    <property type="entry name" value="D-aminoacid aminotransferase-like PLP-dependent enzymes"/>
    <property type="match status" value="1"/>
</dbReference>
<sequence length="356" mass="39003">MTTDLELAPPHPAVAEPGPGEAFTDHMVVMDWTEADGWSAPRLSRLADLSLHPGTLGLHYGQVVFEGLKAHRRADGTAGVWRPRDHALRFRGSCRRMAMPELPEDAFTDAAHRLVRADEGFLPADGSRSLYLRPLMFGSDASLMLRPSRTYRFLLMAFVTGGFFGDGAEPVAVHVSRDHVRAVPGGTGEVKVAGNYAPTFLAQRAAEAAGCRQVVWLDAVERRWVEELGGMNLFLVRGRGERAEVVTPELTRTLLPGVTRSTLLTLARRLGHRVVEERIALDEWRAQCEAGVVTEAFACGTWAVVTPVGRVRDGDGGWTVGDGRPGPVTTALHRLLTDLHRGRVPDEDGWFHPSTR</sequence>
<dbReference type="InterPro" id="IPR043132">
    <property type="entry name" value="BCAT-like_C"/>
</dbReference>
<dbReference type="RefSeq" id="WP_344627540.1">
    <property type="nucleotide sequence ID" value="NZ_BAAALD010000107.1"/>
</dbReference>
<comment type="caution">
    <text evidence="18">The sequence shown here is derived from an EMBL/GenBank/DDBJ whole genome shotgun (WGS) entry which is preliminary data.</text>
</comment>
<comment type="pathway">
    <text evidence="3">Amino-acid biosynthesis; L-valine biosynthesis; L-valine from pyruvate: step 4/4.</text>
</comment>
<feature type="region of interest" description="Disordered" evidence="17">
    <location>
        <begin position="1"/>
        <end position="20"/>
    </location>
</feature>
<comment type="catalytic activity">
    <reaction evidence="13 16">
        <text>L-leucine + 2-oxoglutarate = 4-methyl-2-oxopentanoate + L-glutamate</text>
        <dbReference type="Rhea" id="RHEA:18321"/>
        <dbReference type="ChEBI" id="CHEBI:16810"/>
        <dbReference type="ChEBI" id="CHEBI:17865"/>
        <dbReference type="ChEBI" id="CHEBI:29985"/>
        <dbReference type="ChEBI" id="CHEBI:57427"/>
        <dbReference type="EC" id="2.6.1.42"/>
    </reaction>
</comment>
<evidence type="ECO:0000256" key="8">
    <source>
        <dbReference type="ARBA" id="ARBA00022679"/>
    </source>
</evidence>
<evidence type="ECO:0000256" key="4">
    <source>
        <dbReference type="ARBA" id="ARBA00005072"/>
    </source>
</evidence>
<evidence type="ECO:0000256" key="5">
    <source>
        <dbReference type="ARBA" id="ARBA00009320"/>
    </source>
</evidence>
<evidence type="ECO:0000256" key="17">
    <source>
        <dbReference type="SAM" id="MobiDB-lite"/>
    </source>
</evidence>
<dbReference type="InterPro" id="IPR033939">
    <property type="entry name" value="BCAT_family"/>
</dbReference>
<comment type="catalytic activity">
    <reaction evidence="12 16">
        <text>L-isoleucine + 2-oxoglutarate = (S)-3-methyl-2-oxopentanoate + L-glutamate</text>
        <dbReference type="Rhea" id="RHEA:24801"/>
        <dbReference type="ChEBI" id="CHEBI:16810"/>
        <dbReference type="ChEBI" id="CHEBI:29985"/>
        <dbReference type="ChEBI" id="CHEBI:35146"/>
        <dbReference type="ChEBI" id="CHEBI:58045"/>
        <dbReference type="EC" id="2.6.1.42"/>
    </reaction>
</comment>
<dbReference type="InterPro" id="IPR018300">
    <property type="entry name" value="Aminotrans_IV_CS"/>
</dbReference>
<evidence type="ECO:0000256" key="16">
    <source>
        <dbReference type="RuleBase" id="RU004517"/>
    </source>
</evidence>
<comment type="pathway">
    <text evidence="2">Amino-acid biosynthesis; L-isoleucine biosynthesis; L-isoleucine from 2-oxobutanoate: step 4/4.</text>
</comment>
<evidence type="ECO:0000256" key="7">
    <source>
        <dbReference type="ARBA" id="ARBA00022605"/>
    </source>
</evidence>
<dbReference type="InterPro" id="IPR001544">
    <property type="entry name" value="Aminotrans_IV"/>
</dbReference>
<dbReference type="PROSITE" id="PS00770">
    <property type="entry name" value="AA_TRANSFER_CLASS_4"/>
    <property type="match status" value="1"/>
</dbReference>
<organism evidence="18 19">
    <name type="scientific">Kitasatospora arboriphila</name>
    <dbReference type="NCBI Taxonomy" id="258052"/>
    <lineage>
        <taxon>Bacteria</taxon>
        <taxon>Bacillati</taxon>
        <taxon>Actinomycetota</taxon>
        <taxon>Actinomycetes</taxon>
        <taxon>Kitasatosporales</taxon>
        <taxon>Streptomycetaceae</taxon>
        <taxon>Kitasatospora</taxon>
    </lineage>
</organism>
<dbReference type="EMBL" id="BAAALD010000107">
    <property type="protein sequence ID" value="GAA1118097.1"/>
    <property type="molecule type" value="Genomic_DNA"/>
</dbReference>
<evidence type="ECO:0000256" key="3">
    <source>
        <dbReference type="ARBA" id="ARBA00004931"/>
    </source>
</evidence>
<evidence type="ECO:0000256" key="14">
    <source>
        <dbReference type="RuleBase" id="RU004106"/>
    </source>
</evidence>
<dbReference type="NCBIfam" id="NF009897">
    <property type="entry name" value="PRK13357.1"/>
    <property type="match status" value="1"/>
</dbReference>
<keyword evidence="19" id="KW-1185">Reference proteome</keyword>
<dbReference type="PANTHER" id="PTHR11825:SF44">
    <property type="entry name" value="BRANCHED-CHAIN-AMINO-ACID AMINOTRANSFERASE"/>
    <property type="match status" value="1"/>
</dbReference>
<dbReference type="InterPro" id="IPR005786">
    <property type="entry name" value="B_amino_transII"/>
</dbReference>
<evidence type="ECO:0000256" key="13">
    <source>
        <dbReference type="ARBA" id="ARBA00049229"/>
    </source>
</evidence>
<name>A0ABN1U6R7_9ACTN</name>
<keyword evidence="8 16" id="KW-0808">Transferase</keyword>
<evidence type="ECO:0000256" key="15">
    <source>
        <dbReference type="RuleBase" id="RU004516"/>
    </source>
</evidence>
<keyword evidence="9 15" id="KW-0663">Pyridoxal phosphate</keyword>
<proteinExistence type="inferred from homology"/>
<dbReference type="CDD" id="cd01557">
    <property type="entry name" value="BCAT_beta_family"/>
    <property type="match status" value="1"/>
</dbReference>
<protein>
    <recommendedName>
        <fullName evidence="16">Branched-chain-amino-acid aminotransferase</fullName>
        <ecNumber evidence="16">2.6.1.42</ecNumber>
    </recommendedName>
</protein>
<dbReference type="EC" id="2.6.1.42" evidence="16"/>
<dbReference type="InterPro" id="IPR043131">
    <property type="entry name" value="BCAT-like_N"/>
</dbReference>
<dbReference type="PIRSF" id="PIRSF006468">
    <property type="entry name" value="BCAT1"/>
    <property type="match status" value="1"/>
</dbReference>
<dbReference type="PANTHER" id="PTHR11825">
    <property type="entry name" value="SUBGROUP IIII AMINOTRANSFERASE"/>
    <property type="match status" value="1"/>
</dbReference>
<comment type="cofactor">
    <cofactor evidence="1 15">
        <name>pyridoxal 5'-phosphate</name>
        <dbReference type="ChEBI" id="CHEBI:597326"/>
    </cofactor>
</comment>